<feature type="region of interest" description="Disordered" evidence="2">
    <location>
        <begin position="1902"/>
        <end position="1951"/>
    </location>
</feature>
<dbReference type="GO" id="GO:0016539">
    <property type="term" value="P:intein-mediated protein splicing"/>
    <property type="evidence" value="ECO:0007669"/>
    <property type="project" value="InterPro"/>
</dbReference>
<keyword evidence="1" id="KW-0677">Repeat</keyword>
<evidence type="ECO:0000259" key="3">
    <source>
        <dbReference type="SMART" id="SM00306"/>
    </source>
</evidence>
<dbReference type="InterPro" id="IPR030934">
    <property type="entry name" value="Intein_C"/>
</dbReference>
<evidence type="ECO:0000256" key="2">
    <source>
        <dbReference type="SAM" id="MobiDB-lite"/>
    </source>
</evidence>
<dbReference type="Pfam" id="PF25023">
    <property type="entry name" value="TEN_YD-shell"/>
    <property type="match status" value="1"/>
</dbReference>
<feature type="compositionally biased region" description="Polar residues" evidence="2">
    <location>
        <begin position="1622"/>
        <end position="1642"/>
    </location>
</feature>
<dbReference type="Pfam" id="PF07591">
    <property type="entry name" value="PT-HINT"/>
    <property type="match status" value="1"/>
</dbReference>
<dbReference type="NCBIfam" id="TIGR01643">
    <property type="entry name" value="YD_repeat_2x"/>
    <property type="match status" value="1"/>
</dbReference>
<dbReference type="NCBIfam" id="TIGR01443">
    <property type="entry name" value="intein_Cterm"/>
    <property type="match status" value="1"/>
</dbReference>
<dbReference type="InterPro" id="IPR036844">
    <property type="entry name" value="Hint_dom_sf"/>
</dbReference>
<dbReference type="InterPro" id="IPR031325">
    <property type="entry name" value="RHS_repeat"/>
</dbReference>
<feature type="domain" description="Hint" evidence="3">
    <location>
        <begin position="2053"/>
        <end position="2148"/>
    </location>
</feature>
<name>A0A1C5JL12_9ACTN</name>
<organism evidence="4 5">
    <name type="scientific">Micromonospora coxensis</name>
    <dbReference type="NCBI Taxonomy" id="356852"/>
    <lineage>
        <taxon>Bacteria</taxon>
        <taxon>Bacillati</taxon>
        <taxon>Actinomycetota</taxon>
        <taxon>Actinomycetes</taxon>
        <taxon>Micromonosporales</taxon>
        <taxon>Micromonosporaceae</taxon>
        <taxon>Micromonospora</taxon>
    </lineage>
</organism>
<dbReference type="EMBL" id="LT607753">
    <property type="protein sequence ID" value="SCG71173.1"/>
    <property type="molecule type" value="Genomic_DNA"/>
</dbReference>
<keyword evidence="5" id="KW-1185">Reference proteome</keyword>
<dbReference type="PROSITE" id="PS50817">
    <property type="entry name" value="INTEIN_N_TER"/>
    <property type="match status" value="1"/>
</dbReference>
<dbReference type="PANTHER" id="PTHR32305">
    <property type="match status" value="1"/>
</dbReference>
<dbReference type="InterPro" id="IPR006530">
    <property type="entry name" value="YD"/>
</dbReference>
<reference evidence="5" key="1">
    <citation type="submission" date="2016-06" db="EMBL/GenBank/DDBJ databases">
        <authorList>
            <person name="Varghese N."/>
            <person name="Submissions Spin"/>
        </authorList>
    </citation>
    <scope>NUCLEOTIDE SEQUENCE [LARGE SCALE GENOMIC DNA]</scope>
    <source>
        <strain evidence="5">DSM 45161</strain>
    </source>
</reference>
<feature type="compositionally biased region" description="Basic and acidic residues" evidence="2">
    <location>
        <begin position="1902"/>
        <end position="1911"/>
    </location>
</feature>
<dbReference type="CDD" id="cd00081">
    <property type="entry name" value="Hint"/>
    <property type="match status" value="1"/>
</dbReference>
<dbReference type="SMART" id="SM00306">
    <property type="entry name" value="HintN"/>
    <property type="match status" value="1"/>
</dbReference>
<dbReference type="InterPro" id="IPR006141">
    <property type="entry name" value="Intein_N"/>
</dbReference>
<dbReference type="InterPro" id="IPR003587">
    <property type="entry name" value="Hint_dom_N"/>
</dbReference>
<feature type="region of interest" description="Disordered" evidence="2">
    <location>
        <begin position="393"/>
        <end position="418"/>
    </location>
</feature>
<evidence type="ECO:0000256" key="1">
    <source>
        <dbReference type="ARBA" id="ARBA00022737"/>
    </source>
</evidence>
<dbReference type="InterPro" id="IPR050708">
    <property type="entry name" value="T6SS_VgrG/RHS"/>
</dbReference>
<protein>
    <submittedName>
        <fullName evidence="4">Intein C-terminal splicing region/intein N-terminal splicing region/RHS repeat-associated core domain-containing protein</fullName>
    </submittedName>
</protein>
<evidence type="ECO:0000313" key="4">
    <source>
        <dbReference type="EMBL" id="SCG71173.1"/>
    </source>
</evidence>
<proteinExistence type="predicted"/>
<accession>A0A1C5JL12</accession>
<dbReference type="InterPro" id="IPR022385">
    <property type="entry name" value="Rhs_assc_core"/>
</dbReference>
<dbReference type="PANTHER" id="PTHR32305:SF17">
    <property type="entry name" value="TRNA NUCLEASE WAPA"/>
    <property type="match status" value="1"/>
</dbReference>
<dbReference type="SUPFAM" id="SSF51294">
    <property type="entry name" value="Hedgehog/intein (Hint) domain"/>
    <property type="match status" value="1"/>
</dbReference>
<dbReference type="Pfam" id="PF05593">
    <property type="entry name" value="RHS_repeat"/>
    <property type="match status" value="1"/>
</dbReference>
<dbReference type="InterPro" id="IPR056823">
    <property type="entry name" value="TEN-like_YD-shell"/>
</dbReference>
<dbReference type="Gene3D" id="2.180.10.10">
    <property type="entry name" value="RHS repeat-associated core"/>
    <property type="match status" value="2"/>
</dbReference>
<dbReference type="NCBIfam" id="TIGR03696">
    <property type="entry name" value="Rhs_assc_core"/>
    <property type="match status" value="1"/>
</dbReference>
<gene>
    <name evidence="4" type="ORF">GA0070614_4794</name>
</gene>
<feature type="region of interest" description="Disordered" evidence="2">
    <location>
        <begin position="1622"/>
        <end position="1650"/>
    </location>
</feature>
<dbReference type="Proteomes" id="UP000198215">
    <property type="component" value="Chromosome I"/>
</dbReference>
<sequence length="2301" mass="248287">MSVGMPPVSPTRHDPRSRFWLPGSRLRLGLSAALTPVVLASLLAATPQPAKAADPTHLTLSQPKAVTTKDVLAKPRPADMSQGADSVTATTLSWPAAGTAEASVPAEIARRAAAAKAPATSTRVGKLPVWVGPADGAGARVAASTAPVGRAKVEVLDRAKVAPGWRNGLVLRVARADGVARGGRMSVGVGYAGFESAFGADWSTRLRLVALPECALTTPDLPQCSGRPLPSHNDPASKRVSAEIDVQPGATGAKALSAGGATLVALTAAPSGSAGDYSATPLQASSSWTAGGSSGDFSWSYPIRVPQATGPAPKVSLAYSSSAVDGRSDASNNQPSWVGEGFEYHPGFIERRYVPCFDDTANGATNNDQIGDQCWGTDNAVLSLNGRSTELVKDGTTGEWRPKSDDASKVEKLTGGSNGDDNGEYWKVTTADGTQYFFGRDDLPGQTSDTASTDTVRVYGNHQDEPCYNASFASAHCNQAWRWNLDYVVDTHGGTMSFWYSQETNKYAANVTDSNEVSYVRASNLTRIDYGTWDRGDTDRSVTPTAQVFFTTSDRCKSDCATHDEAHWPDTPWDQECTGTTCEGKYSPTFWSTRRLTAITTKVAGVAGDVERWSLDHNFPKNGDGSRDGMWLESIRHTGYIGERVDLPEVNFDWVQRPNRVDKTDDGKPPMHWMRLNTIWTETGGRIVVEYSDPECDTDGPMPASPETNTLRCYPVLTENPFTKAIETDYFHKYVVKQVFESDWTGGGTDVITAYEYLDGAAWHHADDDGMTKDKFRTWSDYRGYGRIRVRKGTDGQETLSETRYYRGMHGDKAAPSGGTRTVTLRGVDLNGDGDVVDVADAGQVNDHDALAGQVREQITYNGVDTDIVSRSVNQGWQSPHTAMRDMGTTTTYARYTGVDTSWNAVKLDAGRGWRVVKSSSTFDSYGMETTSTGLGDVAAGGDEKCIRTTYARNTGLNILSTAVRVETFALPCGTAPKTTDDVISDVRTSYDGEAYGVAPTEGDPTRVETLKGWSESGGTDWLTTGTTVYDDHGRVVESTDVRNNKTITTYTPTVGGPVTKVETTNHLSWKSTQEMDPAWGLPKRTVDANGKITDLRYDGLGRLRKVWLPNRSIGLDPANPTSTPSTEYTYTLRHSGGVNAVTTRSLSAEGSYLTSYALYDGLLRPRQTQVSAASGGGTVFSESVYDAAGRVAYANASHRDPNVAPGTTLRSIAAWEANIQTVNHYDRTGRVTASIQTTSGQEKWRTTTAYGGDRVYVTPPEGGTATTSISDARGNTVEVRQHAGRTITGPYDASTYTYNRKNQLTSVKDPAGNQWSYEYDIRGRQRIAVDPDKGSTESKYADNGDLEFTVDGRQQKLVYHYDSLGRKDAVYQGSIATANLRASWTYDPTGAKGMPASSSRWTDNGTTEYKVRVRGYSPLYRSLGEDFVIPATETGLSGTYSFTRSYKADGVSLGSATYPSTGGLGAEQLTFTYDSTTGLAEQVKTNWPNAGQYVTDTSYNAFGQVGLVQYQQTAQNFLERAWNYEDTTGRLANAVTSRQIAPQMVADVNYTYDPAGNILRIADTPAGGTVDVQCFGHDYARRLTQAWTPTSGNCGPAPTVTDLGGPAPYWHSWAFEPVGKSSGNRVTETKHGTANTESTYKYPNLGSAQPHGVQQVITTGNGAGTRNYQYDAAGNMTCRPTATAVNNTCPGGTGSQTLTWDSENKLVGLTDGGKTHSYLYDPEGNRLIARDPTGKTLYLPGMEIRYTSNGGSKAATRYYSHLGQLIGMRMPGTGITWLVTDHQGTQELSIASGNQAITQRRQTPYGGSRSTPPPAWPNQLGFVGGTIDGGADVTGLTNIGARPYDSAIGKFIAVDPIMDMADPEQWNGYAYAGNSPITSSDPTGLIEEDCAIHDCDYRPGDEEGNKDAKKNNSCWPASCGGNGEESSDDPRTWTGKHKDDGRPMPGPGHLTLEQDAQFRYYTHTTNLDIFQREVVEDEVFCYNNSEVCAALAKAKVKQSRKALLDLLGVTDFQECTKGKATGCIWTAVGLIPAGKLVGPVGKSLLRKGIKTACSFSGDTEVLMADGSTTPMSQINAGDEVLATDPATGESGRRKVTKLWVHEDQLYVLETESGEVATTEDHPFWNESDLAWQGAETLDPGDLLRTPTGVTAVISFDIEAATVAAAYNLTVDDLHTYYVMVGNTPVLVHNANDCSISGSAGGQKLADQLRAASAKSMFTPGGGLTRQAIDESQLIIRGSDLGNQQLRAHLTRDGSDIADWGKYTTRTHQSSYGDFQVHYYYNSRTGNVAYDYDYKVVMNAR</sequence>
<dbReference type="Gene3D" id="2.170.16.10">
    <property type="entry name" value="Hedgehog/Intein (Hint) domain"/>
    <property type="match status" value="1"/>
</dbReference>
<evidence type="ECO:0000313" key="5">
    <source>
        <dbReference type="Proteomes" id="UP000198215"/>
    </source>
</evidence>
<feature type="compositionally biased region" description="Basic and acidic residues" evidence="2">
    <location>
        <begin position="1929"/>
        <end position="1943"/>
    </location>
</feature>
<feature type="compositionally biased region" description="Basic and acidic residues" evidence="2">
    <location>
        <begin position="400"/>
        <end position="412"/>
    </location>
</feature>